<keyword evidence="4" id="KW-1185">Reference proteome</keyword>
<organism evidence="1 3">
    <name type="scientific">Flagellimonas aequoris</name>
    <dbReference type="NCBI Taxonomy" id="2306997"/>
    <lineage>
        <taxon>Bacteria</taxon>
        <taxon>Pseudomonadati</taxon>
        <taxon>Bacteroidota</taxon>
        <taxon>Flavobacteriia</taxon>
        <taxon>Flavobacteriales</taxon>
        <taxon>Flavobacteriaceae</taxon>
        <taxon>Flagellimonas</taxon>
    </lineage>
</organism>
<name>A0A418NBG3_9FLAO</name>
<dbReference type="RefSeq" id="WP_119638706.1">
    <property type="nucleotide sequence ID" value="NZ_QXFJ01000008.1"/>
</dbReference>
<dbReference type="Gene3D" id="2.40.128.490">
    <property type="entry name" value="Uncharacterised protein PF14869, DUF4488"/>
    <property type="match status" value="1"/>
</dbReference>
<proteinExistence type="predicted"/>
<evidence type="ECO:0000313" key="3">
    <source>
        <dbReference type="Proteomes" id="UP000284189"/>
    </source>
</evidence>
<evidence type="ECO:0000313" key="1">
    <source>
        <dbReference type="EMBL" id="RIV73918.1"/>
    </source>
</evidence>
<dbReference type="Proteomes" id="UP000321528">
    <property type="component" value="Unassembled WGS sequence"/>
</dbReference>
<evidence type="ECO:0000313" key="2">
    <source>
        <dbReference type="EMBL" id="TXK07606.1"/>
    </source>
</evidence>
<sequence length="157" mass="17755">MKRPFSFLLLIVTLATSISCGEKEKTIENGDIITEENNKIIGTWLLVYGETRTGDSIEIKDLSKTKFIKILNKDHFAFFNQLEGTDEGFYGGGGSYALNGNSYVERLDYVGIKELRGEEFSFELEVKGDSLIQSGFEDVPEAGIKRHIVEKYIRIKE</sequence>
<gene>
    <name evidence="1" type="ORF">D2U88_02460</name>
    <name evidence="2" type="ORF">FQ019_02440</name>
</gene>
<evidence type="ECO:0000313" key="4">
    <source>
        <dbReference type="Proteomes" id="UP000321528"/>
    </source>
</evidence>
<protein>
    <recommendedName>
        <fullName evidence="5">Lipocalin-like domain-containing protein</fullName>
    </recommendedName>
</protein>
<dbReference type="OrthoDB" id="1493972at2"/>
<dbReference type="Proteomes" id="UP000284189">
    <property type="component" value="Unassembled WGS sequence"/>
</dbReference>
<dbReference type="AlphaFoldDB" id="A0A418NBG3"/>
<comment type="caution">
    <text evidence="1">The sequence shown here is derived from an EMBL/GenBank/DDBJ whole genome shotgun (WGS) entry which is preliminary data.</text>
</comment>
<reference evidence="1 3" key="1">
    <citation type="submission" date="2018-08" db="EMBL/GenBank/DDBJ databases">
        <title>Proposal of Muricauda 72 sp.nov. and Muricauda NH166 sp.nov., isolated from seawater.</title>
        <authorList>
            <person name="Cheng H."/>
            <person name="Wu Y.-H."/>
            <person name="Guo L.-L."/>
            <person name="Xu X.-W."/>
        </authorList>
    </citation>
    <scope>NUCLEOTIDE SEQUENCE [LARGE SCALE GENOMIC DNA]</scope>
    <source>
        <strain evidence="1 3">NH166</strain>
    </source>
</reference>
<dbReference type="EMBL" id="QXFJ01000008">
    <property type="protein sequence ID" value="RIV73918.1"/>
    <property type="molecule type" value="Genomic_DNA"/>
</dbReference>
<dbReference type="EMBL" id="VNWL01000007">
    <property type="protein sequence ID" value="TXK07606.1"/>
    <property type="molecule type" value="Genomic_DNA"/>
</dbReference>
<evidence type="ECO:0008006" key="5">
    <source>
        <dbReference type="Google" id="ProtNLM"/>
    </source>
</evidence>
<accession>A0A418NBG3</accession>
<dbReference type="PROSITE" id="PS51257">
    <property type="entry name" value="PROKAR_LIPOPROTEIN"/>
    <property type="match status" value="1"/>
</dbReference>
<reference evidence="2 4" key="2">
    <citation type="submission" date="2019-07" db="EMBL/GenBank/DDBJ databases">
        <title>Draft genome of two Muricauda strains isolated from deep sea.</title>
        <authorList>
            <person name="Sun C."/>
        </authorList>
    </citation>
    <scope>NUCLEOTIDE SEQUENCE [LARGE SCALE GENOMIC DNA]</scope>
    <source>
        <strain evidence="2 4">NH166</strain>
    </source>
</reference>